<evidence type="ECO:0000256" key="9">
    <source>
        <dbReference type="RuleBase" id="RU363032"/>
    </source>
</evidence>
<sequence length="216" mass="24121">MSDFRFDIIGEYLPLILEGALYTIGISLLSILFGSILGLGVSACKMSRWWFLRWPADGYIHFFRGTPLIVQIFIVHFGLVVAIYGKTNAVAAAVVALSLNAAAYTAEIYRAGIQSLDKGQAEAAHSLGLTKLQAMRYVLLPQAVKRMIPAFGNEFIVLIKDSSLVAFITAPEMMYWARAMGAQYMKVWEPYLTAALIYLILTYSLSKLLSYIERRM</sequence>
<keyword evidence="7 9" id="KW-1133">Transmembrane helix</keyword>
<evidence type="ECO:0000256" key="1">
    <source>
        <dbReference type="ARBA" id="ARBA00004651"/>
    </source>
</evidence>
<feature type="transmembrane region" description="Helical" evidence="9">
    <location>
        <begin position="62"/>
        <end position="84"/>
    </location>
</feature>
<name>A0ABW0LU80_9BACL</name>
<evidence type="ECO:0000256" key="8">
    <source>
        <dbReference type="ARBA" id="ARBA00023136"/>
    </source>
</evidence>
<keyword evidence="4" id="KW-1003">Cell membrane</keyword>
<feature type="transmembrane region" description="Helical" evidence="9">
    <location>
        <begin position="188"/>
        <end position="206"/>
    </location>
</feature>
<dbReference type="RefSeq" id="WP_209749323.1">
    <property type="nucleotide sequence ID" value="NZ_JBHSMH010000030.1"/>
</dbReference>
<dbReference type="EMBL" id="JBHSMH010000030">
    <property type="protein sequence ID" value="MFC5469278.1"/>
    <property type="molecule type" value="Genomic_DNA"/>
</dbReference>
<gene>
    <name evidence="11" type="ORF">ACFPPD_11150</name>
</gene>
<comment type="caution">
    <text evidence="11">The sequence shown here is derived from an EMBL/GenBank/DDBJ whole genome shotgun (WGS) entry which is preliminary data.</text>
</comment>
<evidence type="ECO:0000256" key="5">
    <source>
        <dbReference type="ARBA" id="ARBA00022692"/>
    </source>
</evidence>
<protein>
    <submittedName>
        <fullName evidence="11">Amino acid ABC transporter permease</fullName>
    </submittedName>
</protein>
<proteinExistence type="inferred from homology"/>
<accession>A0ABW0LU80</accession>
<organism evidence="11 12">
    <name type="scientific">Cohnella suwonensis</name>
    <dbReference type="NCBI Taxonomy" id="696072"/>
    <lineage>
        <taxon>Bacteria</taxon>
        <taxon>Bacillati</taxon>
        <taxon>Bacillota</taxon>
        <taxon>Bacilli</taxon>
        <taxon>Bacillales</taxon>
        <taxon>Paenibacillaceae</taxon>
        <taxon>Cohnella</taxon>
    </lineage>
</organism>
<dbReference type="Gene3D" id="1.10.3720.10">
    <property type="entry name" value="MetI-like"/>
    <property type="match status" value="1"/>
</dbReference>
<evidence type="ECO:0000256" key="4">
    <source>
        <dbReference type="ARBA" id="ARBA00022475"/>
    </source>
</evidence>
<dbReference type="SUPFAM" id="SSF161098">
    <property type="entry name" value="MetI-like"/>
    <property type="match status" value="1"/>
</dbReference>
<dbReference type="InterPro" id="IPR035906">
    <property type="entry name" value="MetI-like_sf"/>
</dbReference>
<keyword evidence="3 9" id="KW-0813">Transport</keyword>
<keyword evidence="5 9" id="KW-0812">Transmembrane</keyword>
<evidence type="ECO:0000313" key="11">
    <source>
        <dbReference type="EMBL" id="MFC5469278.1"/>
    </source>
</evidence>
<dbReference type="InterPro" id="IPR000515">
    <property type="entry name" value="MetI-like"/>
</dbReference>
<dbReference type="CDD" id="cd06261">
    <property type="entry name" value="TM_PBP2"/>
    <property type="match status" value="1"/>
</dbReference>
<feature type="domain" description="ABC transmembrane type-1" evidence="10">
    <location>
        <begin position="20"/>
        <end position="209"/>
    </location>
</feature>
<dbReference type="PANTHER" id="PTHR30614">
    <property type="entry name" value="MEMBRANE COMPONENT OF AMINO ACID ABC TRANSPORTER"/>
    <property type="match status" value="1"/>
</dbReference>
<evidence type="ECO:0000313" key="12">
    <source>
        <dbReference type="Proteomes" id="UP001596105"/>
    </source>
</evidence>
<keyword evidence="8 9" id="KW-0472">Membrane</keyword>
<feature type="transmembrane region" description="Helical" evidence="9">
    <location>
        <begin position="155"/>
        <end position="176"/>
    </location>
</feature>
<keyword evidence="12" id="KW-1185">Reference proteome</keyword>
<dbReference type="PROSITE" id="PS50928">
    <property type="entry name" value="ABC_TM1"/>
    <property type="match status" value="1"/>
</dbReference>
<dbReference type="NCBIfam" id="TIGR01726">
    <property type="entry name" value="HEQRo_perm_3TM"/>
    <property type="match status" value="1"/>
</dbReference>
<reference evidence="12" key="1">
    <citation type="journal article" date="2019" name="Int. J. Syst. Evol. Microbiol.">
        <title>The Global Catalogue of Microorganisms (GCM) 10K type strain sequencing project: providing services to taxonomists for standard genome sequencing and annotation.</title>
        <authorList>
            <consortium name="The Broad Institute Genomics Platform"/>
            <consortium name="The Broad Institute Genome Sequencing Center for Infectious Disease"/>
            <person name="Wu L."/>
            <person name="Ma J."/>
        </authorList>
    </citation>
    <scope>NUCLEOTIDE SEQUENCE [LARGE SCALE GENOMIC DNA]</scope>
    <source>
        <strain evidence="12">CCUG 57113</strain>
    </source>
</reference>
<keyword evidence="6" id="KW-0029">Amino-acid transport</keyword>
<dbReference type="PANTHER" id="PTHR30614:SF20">
    <property type="entry name" value="GLUTAMINE TRANSPORT SYSTEM PERMEASE PROTEIN GLNP"/>
    <property type="match status" value="1"/>
</dbReference>
<dbReference type="Proteomes" id="UP001596105">
    <property type="component" value="Unassembled WGS sequence"/>
</dbReference>
<feature type="transmembrane region" description="Helical" evidence="9">
    <location>
        <begin position="90"/>
        <end position="109"/>
    </location>
</feature>
<evidence type="ECO:0000256" key="2">
    <source>
        <dbReference type="ARBA" id="ARBA00010072"/>
    </source>
</evidence>
<evidence type="ECO:0000259" key="10">
    <source>
        <dbReference type="PROSITE" id="PS50928"/>
    </source>
</evidence>
<evidence type="ECO:0000256" key="7">
    <source>
        <dbReference type="ARBA" id="ARBA00022989"/>
    </source>
</evidence>
<dbReference type="Pfam" id="PF00528">
    <property type="entry name" value="BPD_transp_1"/>
    <property type="match status" value="1"/>
</dbReference>
<evidence type="ECO:0000256" key="3">
    <source>
        <dbReference type="ARBA" id="ARBA00022448"/>
    </source>
</evidence>
<dbReference type="InterPro" id="IPR043429">
    <property type="entry name" value="ArtM/GltK/GlnP/TcyL/YhdX-like"/>
</dbReference>
<comment type="subcellular location">
    <subcellularLocation>
        <location evidence="1 9">Cell membrane</location>
        <topology evidence="1 9">Multi-pass membrane protein</topology>
    </subcellularLocation>
</comment>
<dbReference type="InterPro" id="IPR010065">
    <property type="entry name" value="AA_ABC_transptr_permease_3TM"/>
</dbReference>
<feature type="transmembrane region" description="Helical" evidence="9">
    <location>
        <begin position="20"/>
        <end position="41"/>
    </location>
</feature>
<evidence type="ECO:0000256" key="6">
    <source>
        <dbReference type="ARBA" id="ARBA00022970"/>
    </source>
</evidence>
<comment type="similarity">
    <text evidence="2">Belongs to the binding-protein-dependent transport system permease family. HisMQ subfamily.</text>
</comment>